<protein>
    <recommendedName>
        <fullName evidence="2">Protein kinase domain-containing protein</fullName>
    </recommendedName>
</protein>
<name>A0ABR2H1T8_9EUKA</name>
<sequence length="112" mass="12724">MSSAEQNEDLIKYTKLNKIGEGSFGEVYRVKDTETGQMFAAKIMLKEVNSNSQEEMLSISREVNINASFDHPTVLKFIKYSSNNFENKPKPVIITEYAANGSLSQIIELERR</sequence>
<dbReference type="EMBL" id="JAPFFF010000048">
    <property type="protein sequence ID" value="KAK8840175.1"/>
    <property type="molecule type" value="Genomic_DNA"/>
</dbReference>
<evidence type="ECO:0000259" key="2">
    <source>
        <dbReference type="PROSITE" id="PS50011"/>
    </source>
</evidence>
<dbReference type="Gene3D" id="1.10.510.10">
    <property type="entry name" value="Transferase(Phosphotransferase) domain 1"/>
    <property type="match status" value="1"/>
</dbReference>
<dbReference type="InterPro" id="IPR011009">
    <property type="entry name" value="Kinase-like_dom_sf"/>
</dbReference>
<dbReference type="InterPro" id="IPR053235">
    <property type="entry name" value="Ser_Thr_kinase"/>
</dbReference>
<dbReference type="PROSITE" id="PS00107">
    <property type="entry name" value="PROTEIN_KINASE_ATP"/>
    <property type="match status" value="1"/>
</dbReference>
<evidence type="ECO:0000256" key="1">
    <source>
        <dbReference type="PROSITE-ProRule" id="PRU10141"/>
    </source>
</evidence>
<dbReference type="InterPro" id="IPR017441">
    <property type="entry name" value="Protein_kinase_ATP_BS"/>
</dbReference>
<gene>
    <name evidence="3" type="ORF">M9Y10_031115</name>
</gene>
<organism evidence="3 4">
    <name type="scientific">Tritrichomonas musculus</name>
    <dbReference type="NCBI Taxonomy" id="1915356"/>
    <lineage>
        <taxon>Eukaryota</taxon>
        <taxon>Metamonada</taxon>
        <taxon>Parabasalia</taxon>
        <taxon>Tritrichomonadida</taxon>
        <taxon>Tritrichomonadidae</taxon>
        <taxon>Tritrichomonas</taxon>
    </lineage>
</organism>
<keyword evidence="1" id="KW-0067">ATP-binding</keyword>
<keyword evidence="1" id="KW-0547">Nucleotide-binding</keyword>
<dbReference type="InterPro" id="IPR000719">
    <property type="entry name" value="Prot_kinase_dom"/>
</dbReference>
<dbReference type="PANTHER" id="PTHR24361">
    <property type="entry name" value="MITOGEN-ACTIVATED KINASE KINASE KINASE"/>
    <property type="match status" value="1"/>
</dbReference>
<accession>A0ABR2H1T8</accession>
<keyword evidence="4" id="KW-1185">Reference proteome</keyword>
<proteinExistence type="predicted"/>
<evidence type="ECO:0000313" key="3">
    <source>
        <dbReference type="EMBL" id="KAK8840175.1"/>
    </source>
</evidence>
<comment type="caution">
    <text evidence="3">The sequence shown here is derived from an EMBL/GenBank/DDBJ whole genome shotgun (WGS) entry which is preliminary data.</text>
</comment>
<dbReference type="Proteomes" id="UP001470230">
    <property type="component" value="Unassembled WGS sequence"/>
</dbReference>
<reference evidence="3 4" key="1">
    <citation type="submission" date="2024-04" db="EMBL/GenBank/DDBJ databases">
        <title>Tritrichomonas musculus Genome.</title>
        <authorList>
            <person name="Alves-Ferreira E."/>
            <person name="Grigg M."/>
            <person name="Lorenzi H."/>
            <person name="Galac M."/>
        </authorList>
    </citation>
    <scope>NUCLEOTIDE SEQUENCE [LARGE SCALE GENOMIC DNA]</scope>
    <source>
        <strain evidence="3 4">EAF2021</strain>
    </source>
</reference>
<feature type="domain" description="Protein kinase" evidence="2">
    <location>
        <begin position="13"/>
        <end position="112"/>
    </location>
</feature>
<dbReference type="Pfam" id="PF00069">
    <property type="entry name" value="Pkinase"/>
    <property type="match status" value="1"/>
</dbReference>
<feature type="binding site" evidence="1">
    <location>
        <position position="42"/>
    </location>
    <ligand>
        <name>ATP</name>
        <dbReference type="ChEBI" id="CHEBI:30616"/>
    </ligand>
</feature>
<dbReference type="PROSITE" id="PS50011">
    <property type="entry name" value="PROTEIN_KINASE_DOM"/>
    <property type="match status" value="1"/>
</dbReference>
<dbReference type="SUPFAM" id="SSF56112">
    <property type="entry name" value="Protein kinase-like (PK-like)"/>
    <property type="match status" value="1"/>
</dbReference>
<evidence type="ECO:0000313" key="4">
    <source>
        <dbReference type="Proteomes" id="UP001470230"/>
    </source>
</evidence>